<comment type="caution">
    <text evidence="1">The sequence shown here is derived from an EMBL/GenBank/DDBJ whole genome shotgun (WGS) entry which is preliminary data.</text>
</comment>
<dbReference type="Proteomes" id="UP001251528">
    <property type="component" value="Unassembled WGS sequence"/>
</dbReference>
<dbReference type="EMBL" id="JASWJB010000220">
    <property type="protein sequence ID" value="KAK2593260.1"/>
    <property type="molecule type" value="Genomic_DNA"/>
</dbReference>
<organism evidence="1 2">
    <name type="scientific">Conoideocrella luteorostrata</name>
    <dbReference type="NCBI Taxonomy" id="1105319"/>
    <lineage>
        <taxon>Eukaryota</taxon>
        <taxon>Fungi</taxon>
        <taxon>Dikarya</taxon>
        <taxon>Ascomycota</taxon>
        <taxon>Pezizomycotina</taxon>
        <taxon>Sordariomycetes</taxon>
        <taxon>Hypocreomycetidae</taxon>
        <taxon>Hypocreales</taxon>
        <taxon>Clavicipitaceae</taxon>
        <taxon>Conoideocrella</taxon>
    </lineage>
</organism>
<sequence length="263" mass="30886">MGTDGQIPLPTEEAIESAEKLYYAIRRAFPEAVTGFESKWTAFQEVCQSQTTSASLDVCAQTAEFEALKRLGPKILPLVVFKLARDADQNSYGVILFNALENDRSYRGNPDEPLVSKEVLRRHSSHIVERNHQRNKIYEERIGLWKEYCWEHRIHASCAICTGCEEYFDLVEMGSSIIAHLMVEYFHDRGGYWYELLHEIVHGRKMGAYMVQRDVLFEECRQFFNEGEHDHAPKYIPNEWDIYIHTRKMGPQVREYFRQFDYL</sequence>
<name>A0AAJ0CHZ0_9HYPO</name>
<accession>A0AAJ0CHZ0</accession>
<evidence type="ECO:0000313" key="2">
    <source>
        <dbReference type="Proteomes" id="UP001251528"/>
    </source>
</evidence>
<evidence type="ECO:0000313" key="1">
    <source>
        <dbReference type="EMBL" id="KAK2593260.1"/>
    </source>
</evidence>
<gene>
    <name evidence="1" type="ORF">QQS21_009025</name>
</gene>
<proteinExistence type="predicted"/>
<keyword evidence="2" id="KW-1185">Reference proteome</keyword>
<reference evidence="1" key="1">
    <citation type="submission" date="2023-06" db="EMBL/GenBank/DDBJ databases">
        <title>Conoideocrella luteorostrata (Hypocreales: Clavicipitaceae), a potential biocontrol fungus for elongate hemlock scale in United States Christmas tree production areas.</title>
        <authorList>
            <person name="Barrett H."/>
            <person name="Lovett B."/>
            <person name="Macias A.M."/>
            <person name="Stajich J.E."/>
            <person name="Kasson M.T."/>
        </authorList>
    </citation>
    <scope>NUCLEOTIDE SEQUENCE</scope>
    <source>
        <strain evidence="1">ARSEF 14590</strain>
    </source>
</reference>
<protein>
    <submittedName>
        <fullName evidence="1">Uncharacterized protein</fullName>
    </submittedName>
</protein>
<dbReference type="AlphaFoldDB" id="A0AAJ0CHZ0"/>